<dbReference type="Pfam" id="PF03775">
    <property type="entry name" value="MinC_C"/>
    <property type="match status" value="1"/>
</dbReference>
<dbReference type="HAMAP" id="MF_00267">
    <property type="entry name" value="MinC"/>
    <property type="match status" value="1"/>
</dbReference>
<reference evidence="8 9" key="1">
    <citation type="journal article" date="2017" name="Gut Pathog.">
        <title>Mycobacterium avium subsp. paratuberculosis and associated risk factors for inflammatory bowel disease in Iranian patients.</title>
        <authorList>
            <person name="Zamani S."/>
            <person name="Zali M.R."/>
            <person name="Aghdaei H.A."/>
            <person name="Sechi L.A."/>
            <person name="Niegowska M."/>
            <person name="Caggiu E."/>
            <person name="Keshavarz R."/>
            <person name="Mosavari N."/>
            <person name="Feizabadi M.M."/>
        </authorList>
    </citation>
    <scope>NUCLEOTIDE SEQUENCE [LARGE SCALE GENOMIC DNA]</scope>
    <source>
        <strain evidence="8 9">1057</strain>
    </source>
</reference>
<dbReference type="InterPro" id="IPR016098">
    <property type="entry name" value="CAP/MinC_C"/>
</dbReference>
<proteinExistence type="inferred from homology"/>
<dbReference type="PANTHER" id="PTHR34108">
    <property type="entry name" value="SEPTUM SITE-DETERMINING PROTEIN MINC"/>
    <property type="match status" value="1"/>
</dbReference>
<dbReference type="SUPFAM" id="SSF63848">
    <property type="entry name" value="Cell-division inhibitor MinC, C-terminal domain"/>
    <property type="match status" value="1"/>
</dbReference>
<dbReference type="AlphaFoldDB" id="A0A3N5CK16"/>
<dbReference type="Gene3D" id="2.160.20.70">
    <property type="match status" value="1"/>
</dbReference>
<dbReference type="InterPro" id="IPR013033">
    <property type="entry name" value="MinC"/>
</dbReference>
<dbReference type="InterPro" id="IPR005526">
    <property type="entry name" value="Septum_form_inhib_MinC_C"/>
</dbReference>
<dbReference type="GO" id="GO:0000902">
    <property type="term" value="P:cell morphogenesis"/>
    <property type="evidence" value="ECO:0007669"/>
    <property type="project" value="InterPro"/>
</dbReference>
<evidence type="ECO:0000313" key="9">
    <source>
        <dbReference type="Proteomes" id="UP000275263"/>
    </source>
</evidence>
<dbReference type="InterPro" id="IPR036145">
    <property type="entry name" value="MinC_C_sf"/>
</dbReference>
<dbReference type="PANTHER" id="PTHR34108:SF1">
    <property type="entry name" value="SEPTUM SITE-DETERMINING PROTEIN MINC"/>
    <property type="match status" value="1"/>
</dbReference>
<dbReference type="GO" id="GO:0000917">
    <property type="term" value="P:division septum assembly"/>
    <property type="evidence" value="ECO:0007669"/>
    <property type="project" value="UniProtKB-KW"/>
</dbReference>
<accession>A0A3N5CK16</accession>
<dbReference type="GO" id="GO:1901891">
    <property type="term" value="P:regulation of cell septum assembly"/>
    <property type="evidence" value="ECO:0007669"/>
    <property type="project" value="InterPro"/>
</dbReference>
<evidence type="ECO:0000256" key="6">
    <source>
        <dbReference type="HAMAP-Rule" id="MF_00267"/>
    </source>
</evidence>
<dbReference type="EMBL" id="RPFT01000001">
    <property type="protein sequence ID" value="RPF69233.1"/>
    <property type="molecule type" value="Genomic_DNA"/>
</dbReference>
<protein>
    <recommendedName>
        <fullName evidence="6">Probable septum site-determining protein MinC</fullName>
    </recommendedName>
</protein>
<dbReference type="Proteomes" id="UP000275263">
    <property type="component" value="Unassembled WGS sequence"/>
</dbReference>
<comment type="similarity">
    <text evidence="1 6">Belongs to the MinC family.</text>
</comment>
<gene>
    <name evidence="6 8" type="primary">minC</name>
    <name evidence="8" type="ORF">EGW01_00415</name>
</gene>
<dbReference type="NCBIfam" id="NF001818">
    <property type="entry name" value="PRK00556.1-2"/>
    <property type="match status" value="1"/>
</dbReference>
<name>A0A3N5CK16_HELPX</name>
<keyword evidence="2 6" id="KW-0132">Cell division</keyword>
<keyword evidence="4 6" id="KW-0131">Cell cycle</keyword>
<evidence type="ECO:0000256" key="2">
    <source>
        <dbReference type="ARBA" id="ARBA00022618"/>
    </source>
</evidence>
<evidence type="ECO:0000256" key="5">
    <source>
        <dbReference type="ARBA" id="ARBA00025606"/>
    </source>
</evidence>
<keyword evidence="3 6" id="KW-0717">Septation</keyword>
<evidence type="ECO:0000256" key="3">
    <source>
        <dbReference type="ARBA" id="ARBA00023210"/>
    </source>
</evidence>
<evidence type="ECO:0000256" key="1">
    <source>
        <dbReference type="ARBA" id="ARBA00006291"/>
    </source>
</evidence>
<comment type="function">
    <text evidence="5 6">Cell division inhibitor that blocks the formation of polar Z ring septums. Rapidly oscillates between the poles of the cell to destabilize FtsZ filaments that have formed before they mature into polar Z rings. Prevents FtsZ polymerization.</text>
</comment>
<evidence type="ECO:0000313" key="8">
    <source>
        <dbReference type="EMBL" id="RPF69233.1"/>
    </source>
</evidence>
<evidence type="ECO:0000259" key="7">
    <source>
        <dbReference type="Pfam" id="PF03775"/>
    </source>
</evidence>
<sequence length="220" mass="25432">MDKNQYHHPHRASQTAFNERIVMLKTNQKNVHAFEIEKQEPEAVMEFLEKNHALLQYFLIIFKYDIEPEVKAILHKHQLLFLETNRALNGRYIKTMSLKDETDQTDHAKPNHSKTETKTTIYERNIRSGEEIYSANHLIFLGNIHNGAKIISEGCVSVYGVCEGAIACFGEYLILKEVKSAQIVFQNKILSLKEIEPLLVNKNIKIITKNDDILDIKEVL</sequence>
<organism evidence="8 9">
    <name type="scientific">Helicobacter pylori</name>
    <name type="common">Campylobacter pylori</name>
    <dbReference type="NCBI Taxonomy" id="210"/>
    <lineage>
        <taxon>Bacteria</taxon>
        <taxon>Pseudomonadati</taxon>
        <taxon>Campylobacterota</taxon>
        <taxon>Epsilonproteobacteria</taxon>
        <taxon>Campylobacterales</taxon>
        <taxon>Helicobacteraceae</taxon>
        <taxon>Helicobacter</taxon>
    </lineage>
</organism>
<comment type="subunit">
    <text evidence="6">Interacts with MinD and FtsZ.</text>
</comment>
<feature type="domain" description="Septum formation inhibitor MinC C-terminal" evidence="7">
    <location>
        <begin position="121"/>
        <end position="213"/>
    </location>
</feature>
<evidence type="ECO:0000256" key="4">
    <source>
        <dbReference type="ARBA" id="ARBA00023306"/>
    </source>
</evidence>
<comment type="caution">
    <text evidence="8">The sequence shown here is derived from an EMBL/GenBank/DDBJ whole genome shotgun (WGS) entry which is preliminary data.</text>
</comment>